<dbReference type="OrthoDB" id="5279008at2759"/>
<gene>
    <name evidence="1" type="ORF">K491DRAFT_493777</name>
</gene>
<evidence type="ECO:0000313" key="1">
    <source>
        <dbReference type="EMBL" id="KAF2654020.1"/>
    </source>
</evidence>
<evidence type="ECO:0008006" key="3">
    <source>
        <dbReference type="Google" id="ProtNLM"/>
    </source>
</evidence>
<proteinExistence type="predicted"/>
<keyword evidence="2" id="KW-1185">Reference proteome</keyword>
<organism evidence="1 2">
    <name type="scientific">Lophiostoma macrostomum CBS 122681</name>
    <dbReference type="NCBI Taxonomy" id="1314788"/>
    <lineage>
        <taxon>Eukaryota</taxon>
        <taxon>Fungi</taxon>
        <taxon>Dikarya</taxon>
        <taxon>Ascomycota</taxon>
        <taxon>Pezizomycotina</taxon>
        <taxon>Dothideomycetes</taxon>
        <taxon>Pleosporomycetidae</taxon>
        <taxon>Pleosporales</taxon>
        <taxon>Lophiostomataceae</taxon>
        <taxon>Lophiostoma</taxon>
    </lineage>
</organism>
<name>A0A6A6T2P2_9PLEO</name>
<accession>A0A6A6T2P2</accession>
<reference evidence="1" key="1">
    <citation type="journal article" date="2020" name="Stud. Mycol.">
        <title>101 Dothideomycetes genomes: a test case for predicting lifestyles and emergence of pathogens.</title>
        <authorList>
            <person name="Haridas S."/>
            <person name="Albert R."/>
            <person name="Binder M."/>
            <person name="Bloem J."/>
            <person name="Labutti K."/>
            <person name="Salamov A."/>
            <person name="Andreopoulos B."/>
            <person name="Baker S."/>
            <person name="Barry K."/>
            <person name="Bills G."/>
            <person name="Bluhm B."/>
            <person name="Cannon C."/>
            <person name="Castanera R."/>
            <person name="Culley D."/>
            <person name="Daum C."/>
            <person name="Ezra D."/>
            <person name="Gonzalez J."/>
            <person name="Henrissat B."/>
            <person name="Kuo A."/>
            <person name="Liang C."/>
            <person name="Lipzen A."/>
            <person name="Lutzoni F."/>
            <person name="Magnuson J."/>
            <person name="Mondo S."/>
            <person name="Nolan M."/>
            <person name="Ohm R."/>
            <person name="Pangilinan J."/>
            <person name="Park H.-J."/>
            <person name="Ramirez L."/>
            <person name="Alfaro M."/>
            <person name="Sun H."/>
            <person name="Tritt A."/>
            <person name="Yoshinaga Y."/>
            <person name="Zwiers L.-H."/>
            <person name="Turgeon B."/>
            <person name="Goodwin S."/>
            <person name="Spatafora J."/>
            <person name="Crous P."/>
            <person name="Grigoriev I."/>
        </authorList>
    </citation>
    <scope>NUCLEOTIDE SEQUENCE</scope>
    <source>
        <strain evidence="1">CBS 122681</strain>
    </source>
</reference>
<dbReference type="Proteomes" id="UP000799324">
    <property type="component" value="Unassembled WGS sequence"/>
</dbReference>
<dbReference type="EMBL" id="MU004371">
    <property type="protein sequence ID" value="KAF2654020.1"/>
    <property type="molecule type" value="Genomic_DNA"/>
</dbReference>
<dbReference type="AlphaFoldDB" id="A0A6A6T2P2"/>
<evidence type="ECO:0000313" key="2">
    <source>
        <dbReference type="Proteomes" id="UP000799324"/>
    </source>
</evidence>
<sequence length="317" mass="35664">MASLMDLPIELVQEIGALLPLEAFRATRLTCKRLHSKLWDTFAKRFFRTATVHIIESDLNKLLDIARSDFGQHVQELIVEVDEDSIISILGKDAFGLKEGASANFYESGAEEAVVLSKESAEGFNAFLQEKQDTFARNQHVQLLRQALTSLPGLEALRLSDRGRTRFGQDVYALGGAAVTHLAGVDGRSDLHQHYAAYQRHHHPLRILTASLEGAVVNIQDLYLEFTVDQDLEPLCESFSSSMLKSEPYNLFLPASTILDPYLQDKGTDCFFEDGPWEPPRHLDLRPTQRRDACGRRMAFGFCVHLRLRTSQTSMLS</sequence>
<protein>
    <recommendedName>
        <fullName evidence="3">F-box domain-containing protein</fullName>
    </recommendedName>
</protein>